<evidence type="ECO:0000313" key="3">
    <source>
        <dbReference type="EMBL" id="EYC01725.1"/>
    </source>
</evidence>
<feature type="compositionally biased region" description="Basic and acidic residues" evidence="1">
    <location>
        <begin position="12"/>
        <end position="33"/>
    </location>
</feature>
<accession>A0A016TGD7</accession>
<dbReference type="EMBL" id="JARK01001441">
    <property type="protein sequence ID" value="EYC01725.1"/>
    <property type="molecule type" value="Genomic_DNA"/>
</dbReference>
<organism evidence="3 4">
    <name type="scientific">Ancylostoma ceylanicum</name>
    <dbReference type="NCBI Taxonomy" id="53326"/>
    <lineage>
        <taxon>Eukaryota</taxon>
        <taxon>Metazoa</taxon>
        <taxon>Ecdysozoa</taxon>
        <taxon>Nematoda</taxon>
        <taxon>Chromadorea</taxon>
        <taxon>Rhabditida</taxon>
        <taxon>Rhabditina</taxon>
        <taxon>Rhabditomorpha</taxon>
        <taxon>Strongyloidea</taxon>
        <taxon>Ancylostomatidae</taxon>
        <taxon>Ancylostomatinae</taxon>
        <taxon>Ancylostoma</taxon>
    </lineage>
</organism>
<dbReference type="Gene3D" id="1.10.287.70">
    <property type="match status" value="1"/>
</dbReference>
<proteinExistence type="predicted"/>
<gene>
    <name evidence="3" type="primary">Acey_s0105.g3707</name>
    <name evidence="3" type="ORF">Y032_0105g3707</name>
</gene>
<keyword evidence="4" id="KW-1185">Reference proteome</keyword>
<evidence type="ECO:0000256" key="1">
    <source>
        <dbReference type="SAM" id="MobiDB-lite"/>
    </source>
</evidence>
<name>A0A016TGD7_9BILA</name>
<keyword evidence="2" id="KW-1133">Transmembrane helix</keyword>
<keyword evidence="2" id="KW-0472">Membrane</keyword>
<dbReference type="OrthoDB" id="10613529at2759"/>
<evidence type="ECO:0000256" key="2">
    <source>
        <dbReference type="SAM" id="Phobius"/>
    </source>
</evidence>
<reference evidence="4" key="1">
    <citation type="journal article" date="2015" name="Nat. Genet.">
        <title>The genome and transcriptome of the zoonotic hookworm Ancylostoma ceylanicum identify infection-specific gene families.</title>
        <authorList>
            <person name="Schwarz E.M."/>
            <person name="Hu Y."/>
            <person name="Antoshechkin I."/>
            <person name="Miller M.M."/>
            <person name="Sternberg P.W."/>
            <person name="Aroian R.V."/>
        </authorList>
    </citation>
    <scope>NUCLEOTIDE SEQUENCE</scope>
    <source>
        <strain evidence="4">HY135</strain>
    </source>
</reference>
<evidence type="ECO:0008006" key="5">
    <source>
        <dbReference type="Google" id="ProtNLM"/>
    </source>
</evidence>
<comment type="caution">
    <text evidence="3">The sequence shown here is derived from an EMBL/GenBank/DDBJ whole genome shotgun (WGS) entry which is preliminary data.</text>
</comment>
<feature type="compositionally biased region" description="Low complexity" evidence="1">
    <location>
        <begin position="46"/>
        <end position="55"/>
    </location>
</feature>
<feature type="compositionally biased region" description="Polar residues" evidence="1">
    <location>
        <begin position="1"/>
        <end position="11"/>
    </location>
</feature>
<sequence>MNTEESTSEGDNNNKSKDSSEHAVADEHKDTVKKNGRFKSVRVDGAIPPSQSSASLISSICSQLNEYYVADHVLPDPTTESEKNSQTQTPEKEPQPIEEPLTFTAKTGRLFEPRPKNGKIPENTVPPSVYNACNHKSKENEGVGFLQKLRNWILSVLRNPKAFGFQHICLLVLVLAYTLLGATLFFFIESNYENKVRLMRVLSRDPAHSRYIQYLFEIRQIKVGLKLKRKVRGGVLCPQSQSVPKLCALCCFEMILVFWQIEEVLSRSASQEVSRLVTYLHAGDF</sequence>
<protein>
    <recommendedName>
        <fullName evidence="5">Potassium channel domain-containing protein</fullName>
    </recommendedName>
</protein>
<dbReference type="AlphaFoldDB" id="A0A016TGD7"/>
<dbReference type="Proteomes" id="UP000024635">
    <property type="component" value="Unassembled WGS sequence"/>
</dbReference>
<feature type="region of interest" description="Disordered" evidence="1">
    <location>
        <begin position="75"/>
        <end position="99"/>
    </location>
</feature>
<evidence type="ECO:0000313" key="4">
    <source>
        <dbReference type="Proteomes" id="UP000024635"/>
    </source>
</evidence>
<feature type="region of interest" description="Disordered" evidence="1">
    <location>
        <begin position="1"/>
        <end position="55"/>
    </location>
</feature>
<keyword evidence="2" id="KW-0812">Transmembrane</keyword>
<feature type="transmembrane region" description="Helical" evidence="2">
    <location>
        <begin position="168"/>
        <end position="188"/>
    </location>
</feature>